<feature type="compositionally biased region" description="Basic and acidic residues" evidence="2">
    <location>
        <begin position="269"/>
        <end position="279"/>
    </location>
</feature>
<protein>
    <submittedName>
        <fullName evidence="3">Uncharacterized protein</fullName>
    </submittedName>
</protein>
<feature type="compositionally biased region" description="Basic residues" evidence="2">
    <location>
        <begin position="206"/>
        <end position="216"/>
    </location>
</feature>
<feature type="compositionally biased region" description="Basic and acidic residues" evidence="2">
    <location>
        <begin position="944"/>
        <end position="953"/>
    </location>
</feature>
<evidence type="ECO:0000256" key="1">
    <source>
        <dbReference type="SAM" id="Coils"/>
    </source>
</evidence>
<feature type="compositionally biased region" description="Basic and acidic residues" evidence="2">
    <location>
        <begin position="310"/>
        <end position="321"/>
    </location>
</feature>
<feature type="compositionally biased region" description="Basic and acidic residues" evidence="2">
    <location>
        <begin position="183"/>
        <end position="195"/>
    </location>
</feature>
<feature type="region of interest" description="Disordered" evidence="2">
    <location>
        <begin position="924"/>
        <end position="953"/>
    </location>
</feature>
<feature type="compositionally biased region" description="Basic and acidic residues" evidence="2">
    <location>
        <begin position="363"/>
        <end position="377"/>
    </location>
</feature>
<feature type="compositionally biased region" description="Acidic residues" evidence="2">
    <location>
        <begin position="518"/>
        <end position="546"/>
    </location>
</feature>
<name>A0AAD5LBI0_PYTIN</name>
<feature type="region of interest" description="Disordered" evidence="2">
    <location>
        <begin position="1"/>
        <end position="28"/>
    </location>
</feature>
<feature type="compositionally biased region" description="Basic and acidic residues" evidence="2">
    <location>
        <begin position="236"/>
        <end position="259"/>
    </location>
</feature>
<feature type="compositionally biased region" description="Low complexity" evidence="2">
    <location>
        <begin position="169"/>
        <end position="182"/>
    </location>
</feature>
<feature type="compositionally biased region" description="Basic and acidic residues" evidence="2">
    <location>
        <begin position="217"/>
        <end position="228"/>
    </location>
</feature>
<dbReference type="Proteomes" id="UP001209570">
    <property type="component" value="Unassembled WGS sequence"/>
</dbReference>
<keyword evidence="1" id="KW-0175">Coiled coil</keyword>
<feature type="compositionally biased region" description="Basic and acidic residues" evidence="2">
    <location>
        <begin position="508"/>
        <end position="517"/>
    </location>
</feature>
<accession>A0AAD5LBI0</accession>
<evidence type="ECO:0000313" key="3">
    <source>
        <dbReference type="EMBL" id="KAJ0395366.1"/>
    </source>
</evidence>
<feature type="region of interest" description="Disordered" evidence="2">
    <location>
        <begin position="828"/>
        <end position="850"/>
    </location>
</feature>
<feature type="region of interest" description="Disordered" evidence="2">
    <location>
        <begin position="892"/>
        <end position="911"/>
    </location>
</feature>
<feature type="coiled-coil region" evidence="1">
    <location>
        <begin position="714"/>
        <end position="741"/>
    </location>
</feature>
<dbReference type="EMBL" id="JAKCXM010000349">
    <property type="protein sequence ID" value="KAJ0395366.1"/>
    <property type="molecule type" value="Genomic_DNA"/>
</dbReference>
<proteinExistence type="predicted"/>
<feature type="compositionally biased region" description="Gly residues" evidence="2">
    <location>
        <begin position="1"/>
        <end position="11"/>
    </location>
</feature>
<feature type="compositionally biased region" description="Acidic residues" evidence="2">
    <location>
        <begin position="300"/>
        <end position="309"/>
    </location>
</feature>
<organism evidence="3 4">
    <name type="scientific">Pythium insidiosum</name>
    <name type="common">Pythiosis disease agent</name>
    <dbReference type="NCBI Taxonomy" id="114742"/>
    <lineage>
        <taxon>Eukaryota</taxon>
        <taxon>Sar</taxon>
        <taxon>Stramenopiles</taxon>
        <taxon>Oomycota</taxon>
        <taxon>Peronosporomycetes</taxon>
        <taxon>Pythiales</taxon>
        <taxon>Pythiaceae</taxon>
        <taxon>Pythium</taxon>
    </lineage>
</organism>
<keyword evidence="4" id="KW-1185">Reference proteome</keyword>
<feature type="compositionally biased region" description="Low complexity" evidence="2">
    <location>
        <begin position="196"/>
        <end position="205"/>
    </location>
</feature>
<evidence type="ECO:0000256" key="2">
    <source>
        <dbReference type="SAM" id="MobiDB-lite"/>
    </source>
</evidence>
<evidence type="ECO:0000313" key="4">
    <source>
        <dbReference type="Proteomes" id="UP001209570"/>
    </source>
</evidence>
<reference evidence="3" key="1">
    <citation type="submission" date="2021-12" db="EMBL/GenBank/DDBJ databases">
        <title>Prjna785345.</title>
        <authorList>
            <person name="Rujirawat T."/>
            <person name="Krajaejun T."/>
        </authorList>
    </citation>
    <scope>NUCLEOTIDE SEQUENCE</scope>
    <source>
        <strain evidence="3">Pi057C3</strain>
    </source>
</reference>
<feature type="region of interest" description="Disordered" evidence="2">
    <location>
        <begin position="150"/>
        <end position="557"/>
    </location>
</feature>
<gene>
    <name evidence="3" type="ORF">P43SY_000946</name>
</gene>
<dbReference type="AlphaFoldDB" id="A0AAD5LBI0"/>
<sequence length="953" mass="103296">MGRGSETGGGKAVAVDNNSSSRAASVSLDDEPSRALFQGLFKDLGKQAMAMESIMRLVCGKVDKLETWVTEMSYGMTELDLKLRNIAHNIEGTAANVDEAASVNRWAVPPDDDVAAMKKAATTVVKKVGPNNKQMRMSGMVAGILDRLTDAPATSESESKPHKKRSKRPTAGAVAVAVATPAEKSRGDGDEHSGDESGSVAAAAQKPHKTKKKKKASKSETETEKDVLEVSPGAVREVEEMKTAEDKTPPAPVEREVAAHVDAPLVEEDTSRTTEKAVEVDQDVAGRSDSVGQESSAIDTIDEEEVEPIDEPREGPAREAEPNGEAVGDPLESPSTTPRAGSARGDPTDRIEAQETLALGIEDQAKEHGEETEKEELSNTNLVIEDGGVAADPNDASTASSRDEETADAVIEKTPRHEKLERDENDDDAVALAASPVQEVDAHNKEDTPLEAATPSVTAPTETNAETTEVRQHTDAVAKPPAVASQVIADAPELDDDANDQEPSTPRELSDEKKMENEEKEEEEEEEEEASDSFGSEDDSNSDSDSDQSIVDLGGSMKGSALLQGGVNGPVAASRLTRTLTALNKLAKANMLSPEEAEELRKRAHGKWFKLRDHIKEKQKKDMANIMLKRKKNIFTVSNRIELLEEKSREVYASIKQLNSDVKSKVDAATFDGLRRHVYDVQVGLQLLDQRLAQGNSPAMERVKELGKVVESQRLQFLEEIARLQEQCESYQRVTTQLFEEHWQHVAQLDQACHDRLAVLAKEMDERIRQLPDYADAIETLRRLLRRKADVKLLKELEARILGHDADSEDCLVRCLSCHKEVLTLPSDVNANDDTDAGQPSSSLKRVNPGASSAKVYRSTTPLSAQALTISESAPELYGLPVVEEVPAGTASVRATTPKLSARRADDTKASPLSRMNVTASKINASAADRPISAPMSSIKKKAANREAATEKE</sequence>
<feature type="compositionally biased region" description="Low complexity" evidence="2">
    <location>
        <begin position="458"/>
        <end position="467"/>
    </location>
</feature>
<feature type="compositionally biased region" description="Basic and acidic residues" evidence="2">
    <location>
        <begin position="410"/>
        <end position="422"/>
    </location>
</feature>
<comment type="caution">
    <text evidence="3">The sequence shown here is derived from an EMBL/GenBank/DDBJ whole genome shotgun (WGS) entry which is preliminary data.</text>
</comment>